<dbReference type="AlphaFoldDB" id="A0A5C4M2I7"/>
<organism evidence="2 3">
    <name type="scientific">Amycolatopsis alkalitolerans</name>
    <dbReference type="NCBI Taxonomy" id="2547244"/>
    <lineage>
        <taxon>Bacteria</taxon>
        <taxon>Bacillati</taxon>
        <taxon>Actinomycetota</taxon>
        <taxon>Actinomycetes</taxon>
        <taxon>Pseudonocardiales</taxon>
        <taxon>Pseudonocardiaceae</taxon>
        <taxon>Amycolatopsis</taxon>
    </lineage>
</organism>
<keyword evidence="1" id="KW-0812">Transmembrane</keyword>
<gene>
    <name evidence="2" type="ORF">FG385_16860</name>
</gene>
<protein>
    <recommendedName>
        <fullName evidence="4">Integral membrane protein</fullName>
    </recommendedName>
</protein>
<dbReference type="OrthoDB" id="4230291at2"/>
<evidence type="ECO:0000256" key="1">
    <source>
        <dbReference type="SAM" id="Phobius"/>
    </source>
</evidence>
<feature type="transmembrane region" description="Helical" evidence="1">
    <location>
        <begin position="84"/>
        <end position="102"/>
    </location>
</feature>
<keyword evidence="3" id="KW-1185">Reference proteome</keyword>
<dbReference type="Proteomes" id="UP000305546">
    <property type="component" value="Unassembled WGS sequence"/>
</dbReference>
<reference evidence="2 3" key="1">
    <citation type="submission" date="2019-06" db="EMBL/GenBank/DDBJ databases">
        <title>Amycolatopsis alkalitolerans sp. nov., isolated from Gastrodia elata Blume.</title>
        <authorList>
            <person name="Narsing Rao M.P."/>
            <person name="Li W.J."/>
        </authorList>
    </citation>
    <scope>NUCLEOTIDE SEQUENCE [LARGE SCALE GENOMIC DNA]</scope>
    <source>
        <strain evidence="2 3">SYSUP0005</strain>
    </source>
</reference>
<comment type="caution">
    <text evidence="2">The sequence shown here is derived from an EMBL/GenBank/DDBJ whole genome shotgun (WGS) entry which is preliminary data.</text>
</comment>
<evidence type="ECO:0000313" key="3">
    <source>
        <dbReference type="Proteomes" id="UP000305546"/>
    </source>
</evidence>
<feature type="transmembrane region" description="Helical" evidence="1">
    <location>
        <begin position="53"/>
        <end position="72"/>
    </location>
</feature>
<dbReference type="EMBL" id="VDFW01000013">
    <property type="protein sequence ID" value="TNC24906.1"/>
    <property type="molecule type" value="Genomic_DNA"/>
</dbReference>
<feature type="transmembrane region" description="Helical" evidence="1">
    <location>
        <begin position="21"/>
        <end position="41"/>
    </location>
</feature>
<keyword evidence="1" id="KW-0472">Membrane</keyword>
<accession>A0A5C4M2I7</accession>
<evidence type="ECO:0008006" key="4">
    <source>
        <dbReference type="Google" id="ProtNLM"/>
    </source>
</evidence>
<keyword evidence="1" id="KW-1133">Transmembrane helix</keyword>
<evidence type="ECO:0000313" key="2">
    <source>
        <dbReference type="EMBL" id="TNC24906.1"/>
    </source>
</evidence>
<name>A0A5C4M2I7_9PSEU</name>
<proteinExistence type="predicted"/>
<sequence length="145" mass="15735">MPSPSDEQLQHPRTVRAFRTLRRLVTGYQAISLLALVAIVLLRDDAAAVNPAVWTRAIIVVLTAVLLTLFLARARRGSRGAFRRLRIVSVITPVAIVVIIALPGTFPLWMKIEQGACGLVMAGAAAVANERHLRELFAAGSQSQM</sequence>
<dbReference type="RefSeq" id="WP_139097694.1">
    <property type="nucleotide sequence ID" value="NZ_VDFW01000013.1"/>
</dbReference>